<protein>
    <recommendedName>
        <fullName evidence="1">Integrase catalytic domain-containing protein</fullName>
    </recommendedName>
</protein>
<dbReference type="EMBL" id="CAJEWN010001219">
    <property type="protein sequence ID" value="CAD2195490.1"/>
    <property type="molecule type" value="Genomic_DNA"/>
</dbReference>
<dbReference type="PANTHER" id="PTHR46585">
    <property type="entry name" value="INTEGRASE CORE DOMAIN CONTAINING PROTEIN"/>
    <property type="match status" value="1"/>
</dbReference>
<organism evidence="2 3">
    <name type="scientific">Meloidogyne enterolobii</name>
    <name type="common">Root-knot nematode worm</name>
    <name type="synonym">Meloidogyne mayaguensis</name>
    <dbReference type="NCBI Taxonomy" id="390850"/>
    <lineage>
        <taxon>Eukaryota</taxon>
        <taxon>Metazoa</taxon>
        <taxon>Ecdysozoa</taxon>
        <taxon>Nematoda</taxon>
        <taxon>Chromadorea</taxon>
        <taxon>Rhabditida</taxon>
        <taxon>Tylenchina</taxon>
        <taxon>Tylenchomorpha</taxon>
        <taxon>Tylenchoidea</taxon>
        <taxon>Meloidogynidae</taxon>
        <taxon>Meloidogyninae</taxon>
        <taxon>Meloidogyne</taxon>
    </lineage>
</organism>
<dbReference type="SUPFAM" id="SSF53098">
    <property type="entry name" value="Ribonuclease H-like"/>
    <property type="match status" value="1"/>
</dbReference>
<dbReference type="CDD" id="cd00024">
    <property type="entry name" value="CD_CSD"/>
    <property type="match status" value="1"/>
</dbReference>
<dbReference type="GO" id="GO:0003676">
    <property type="term" value="F:nucleic acid binding"/>
    <property type="evidence" value="ECO:0007669"/>
    <property type="project" value="InterPro"/>
</dbReference>
<accession>A0A6V7X826</accession>
<dbReference type="AlphaFoldDB" id="A0A6V7X826"/>
<evidence type="ECO:0000259" key="1">
    <source>
        <dbReference type="PROSITE" id="PS50994"/>
    </source>
</evidence>
<sequence>MADYTKLLNNLYNNPNSPAAYSGIDSLWHEAKKVYKHIPRYVIEHFLEGHRTYSLMRPRRVNFKRARTIASGFMTDVQVDLADMQSLAQHNKGNRYILLGIDVLSKRLFATPLKTKGAKDVIEAFKKLFEQMPMIPYRIFSDKGKEFKNKLIDEYFEQEDIHKLEATHSIVKASLAERAIRNLKQRLYRYFSQNKSLNWIDVLVQIIDGINHSICRVHGMRPIDINFENAQKVWKKIYGNALSTKSVNKNYKKFKEGDYVRKSFEKGQFEKGYIPNWGDEIVQVDKIIGHSKPIIYKLKNNLGNRIKGSFYKEQLARVRKDAETEYRIEKIYRKRTRDDGTKEVLVKFIGYPIREWIPETELV</sequence>
<dbReference type="InterPro" id="IPR012337">
    <property type="entry name" value="RNaseH-like_sf"/>
</dbReference>
<dbReference type="Gene3D" id="3.30.420.10">
    <property type="entry name" value="Ribonuclease H-like superfamily/Ribonuclease H"/>
    <property type="match status" value="1"/>
</dbReference>
<dbReference type="PROSITE" id="PS50994">
    <property type="entry name" value="INTEGRASE"/>
    <property type="match status" value="1"/>
</dbReference>
<dbReference type="OrthoDB" id="6343797at2759"/>
<proteinExistence type="predicted"/>
<dbReference type="InterPro" id="IPR016197">
    <property type="entry name" value="Chromo-like_dom_sf"/>
</dbReference>
<dbReference type="Proteomes" id="UP000580250">
    <property type="component" value="Unassembled WGS sequence"/>
</dbReference>
<dbReference type="GO" id="GO:0015074">
    <property type="term" value="P:DNA integration"/>
    <property type="evidence" value="ECO:0007669"/>
    <property type="project" value="InterPro"/>
</dbReference>
<dbReference type="InterPro" id="IPR001584">
    <property type="entry name" value="Integrase_cat-core"/>
</dbReference>
<comment type="caution">
    <text evidence="2">The sequence shown here is derived from an EMBL/GenBank/DDBJ whole genome shotgun (WGS) entry which is preliminary data.</text>
</comment>
<dbReference type="SUPFAM" id="SSF54160">
    <property type="entry name" value="Chromo domain-like"/>
    <property type="match status" value="1"/>
</dbReference>
<dbReference type="Gene3D" id="2.40.50.40">
    <property type="match status" value="1"/>
</dbReference>
<dbReference type="InterPro" id="IPR036397">
    <property type="entry name" value="RNaseH_sf"/>
</dbReference>
<dbReference type="PANTHER" id="PTHR46585:SF1">
    <property type="entry name" value="CHROMO DOMAIN-CONTAINING PROTEIN"/>
    <property type="match status" value="1"/>
</dbReference>
<feature type="domain" description="Integrase catalytic" evidence="1">
    <location>
        <begin position="54"/>
        <end position="230"/>
    </location>
</feature>
<name>A0A6V7X826_MELEN</name>
<reference evidence="2 3" key="1">
    <citation type="submission" date="2020-08" db="EMBL/GenBank/DDBJ databases">
        <authorList>
            <person name="Koutsovoulos G."/>
            <person name="Danchin GJ E."/>
        </authorList>
    </citation>
    <scope>NUCLEOTIDE SEQUENCE [LARGE SCALE GENOMIC DNA]</scope>
</reference>
<gene>
    <name evidence="2" type="ORF">MENT_LOCUS48583</name>
</gene>
<evidence type="ECO:0000313" key="2">
    <source>
        <dbReference type="EMBL" id="CAD2195490.1"/>
    </source>
</evidence>
<evidence type="ECO:0000313" key="3">
    <source>
        <dbReference type="Proteomes" id="UP000580250"/>
    </source>
</evidence>